<evidence type="ECO:0000256" key="5">
    <source>
        <dbReference type="ARBA" id="ARBA00022692"/>
    </source>
</evidence>
<dbReference type="FunFam" id="3.80.10.10:FF:000470">
    <property type="entry name" value="LRR receptor-like serine/threonine-protein kinase RPK2"/>
    <property type="match status" value="1"/>
</dbReference>
<dbReference type="GO" id="GO:0005886">
    <property type="term" value="C:plasma membrane"/>
    <property type="evidence" value="ECO:0007669"/>
    <property type="project" value="UniProtKB-SubCell"/>
</dbReference>
<dbReference type="InterPro" id="IPR013210">
    <property type="entry name" value="LRR_N_plant-typ"/>
</dbReference>
<evidence type="ECO:0000256" key="1">
    <source>
        <dbReference type="ARBA" id="ARBA00004251"/>
    </source>
</evidence>
<gene>
    <name evidence="14" type="ORF">URODEC1_LOCUS2978</name>
</gene>
<evidence type="ECO:0000313" key="15">
    <source>
        <dbReference type="Proteomes" id="UP001497457"/>
    </source>
</evidence>
<dbReference type="InterPro" id="IPR032675">
    <property type="entry name" value="LRR_dom_sf"/>
</dbReference>
<feature type="transmembrane region" description="Helical" evidence="12">
    <location>
        <begin position="723"/>
        <end position="743"/>
    </location>
</feature>
<dbReference type="SUPFAM" id="SSF52058">
    <property type="entry name" value="L domain-like"/>
    <property type="match status" value="2"/>
</dbReference>
<dbReference type="PROSITE" id="PS51450">
    <property type="entry name" value="LRR"/>
    <property type="match status" value="1"/>
</dbReference>
<accession>A0ABC8VFR8</accession>
<name>A0ABC8VFR8_9POAL</name>
<dbReference type="InterPro" id="IPR001611">
    <property type="entry name" value="Leu-rich_rpt"/>
</dbReference>
<evidence type="ECO:0000256" key="12">
    <source>
        <dbReference type="SAM" id="Phobius"/>
    </source>
</evidence>
<keyword evidence="11" id="KW-0325">Glycoprotein</keyword>
<organism evidence="14 15">
    <name type="scientific">Urochloa decumbens</name>
    <dbReference type="NCBI Taxonomy" id="240449"/>
    <lineage>
        <taxon>Eukaryota</taxon>
        <taxon>Viridiplantae</taxon>
        <taxon>Streptophyta</taxon>
        <taxon>Embryophyta</taxon>
        <taxon>Tracheophyta</taxon>
        <taxon>Spermatophyta</taxon>
        <taxon>Magnoliopsida</taxon>
        <taxon>Liliopsida</taxon>
        <taxon>Poales</taxon>
        <taxon>Poaceae</taxon>
        <taxon>PACMAD clade</taxon>
        <taxon>Panicoideae</taxon>
        <taxon>Panicodae</taxon>
        <taxon>Paniceae</taxon>
        <taxon>Melinidinae</taxon>
        <taxon>Urochloa</taxon>
    </lineage>
</organism>
<evidence type="ECO:0000256" key="3">
    <source>
        <dbReference type="ARBA" id="ARBA00022475"/>
    </source>
</evidence>
<dbReference type="FunFam" id="3.80.10.10:FF:000403">
    <property type="entry name" value="Receptor-like protein 2"/>
    <property type="match status" value="1"/>
</dbReference>
<evidence type="ECO:0000256" key="11">
    <source>
        <dbReference type="ARBA" id="ARBA00023180"/>
    </source>
</evidence>
<evidence type="ECO:0000256" key="8">
    <source>
        <dbReference type="ARBA" id="ARBA00022989"/>
    </source>
</evidence>
<keyword evidence="15" id="KW-1185">Reference proteome</keyword>
<dbReference type="InterPro" id="IPR003591">
    <property type="entry name" value="Leu-rich_rpt_typical-subtyp"/>
</dbReference>
<dbReference type="FunFam" id="3.80.10.10:FF:000530">
    <property type="entry name" value="Receptor-like protein 2"/>
    <property type="match status" value="1"/>
</dbReference>
<dbReference type="SMART" id="SM00369">
    <property type="entry name" value="LRR_TYP"/>
    <property type="match status" value="7"/>
</dbReference>
<keyword evidence="5 12" id="KW-0812">Transmembrane</keyword>
<dbReference type="FunFam" id="3.80.10.10:FF:000213">
    <property type="entry name" value="Tyrosine-sulfated glycopeptide receptor 1"/>
    <property type="match status" value="1"/>
</dbReference>
<dbReference type="GO" id="GO:0051606">
    <property type="term" value="P:detection of stimulus"/>
    <property type="evidence" value="ECO:0007669"/>
    <property type="project" value="UniProtKB-ARBA"/>
</dbReference>
<dbReference type="Pfam" id="PF00560">
    <property type="entry name" value="LRR_1"/>
    <property type="match status" value="10"/>
</dbReference>
<feature type="domain" description="Leucine-rich repeat-containing N-terminal plant-type" evidence="13">
    <location>
        <begin position="82"/>
        <end position="119"/>
    </location>
</feature>
<dbReference type="EMBL" id="OZ075111">
    <property type="protein sequence ID" value="CAL4889943.1"/>
    <property type="molecule type" value="Genomic_DNA"/>
</dbReference>
<proteinExistence type="inferred from homology"/>
<keyword evidence="10" id="KW-0675">Receptor</keyword>
<comment type="similarity">
    <text evidence="2">Belongs to the RLP family.</text>
</comment>
<evidence type="ECO:0000313" key="14">
    <source>
        <dbReference type="EMBL" id="CAL4889943.1"/>
    </source>
</evidence>
<keyword evidence="4" id="KW-0433">Leucine-rich repeat</keyword>
<dbReference type="Pfam" id="PF08263">
    <property type="entry name" value="LRRNT_2"/>
    <property type="match status" value="1"/>
</dbReference>
<dbReference type="PANTHER" id="PTHR48052:SF90">
    <property type="entry name" value="LEUCINE-RICH REPEAT-CONTAINING N-TERMINAL PLANT-TYPE DOMAIN-CONTAINING PROTEIN"/>
    <property type="match status" value="1"/>
</dbReference>
<sequence length="755" mass="83148">MKKGDKRNARSRYSHVFQYSVVGALYTRMAWAGLCCSMEKTMQPLRFSCNNRRPKTIRIPLLCVALVLLLFLASPATSCKEEEKASLLGFLDGLSQNSGLTTSWQNDTNCCLWEGIICNINGAVMDISLASIGLEGHISPSLGNLTSLLRLNLSGNSLSGGLPPELLLSSSITVLDVSFNKLNGEFHELQSTPKSGMKVINISSNLFTGYFPSTTLGGMKNLAALNMSNNSFTGELPSMLCVEKPFFMVLDLSYNQFHGRIPTELGNCSGLRVLKAGHNQLNGTLPAELFNITSLEHLSFPNNHLQGTLDNVGKLSNLVILDLGWNGLNGKIPSSIGQLKRLEELHLDNNNMSGELPSALSDCSNLTTIILKDNNFQGELKHVNFSTLSNLRFLDCRSNKFTGTIPESLYSCSNLIALRLSFNNLHGQFSSGINNLNSLRFLGLSHNNFTNITSALQILSKSRTLSLLLIGGNFKYETMPDYDTFYGFENLMGLAINECSLYGYLPNWLAKLKNLRGLLLDNNKLRGPIPTWINILSLLFYLDISNNNLTGDIPTELMEMPTLKSAHSDPIILKFPIYLKPFLQYRTTSGFPKMLNLGNNEFTGVIPPQIGQLQALLTLNLSFNNFHGEIPQSIGNLTNLQVLDLSYNNLTGTIPSSLERLHFLSKFNISSNDLEGPVPTGGQFSTFPDSSFFGNPKLCSPTLMHHCNSAEAASVSIISTEQYIDKAIIAVAFGMFFGVGVLYDQMVLSRYIYFG</sequence>
<evidence type="ECO:0000256" key="9">
    <source>
        <dbReference type="ARBA" id="ARBA00023136"/>
    </source>
</evidence>
<evidence type="ECO:0000259" key="13">
    <source>
        <dbReference type="Pfam" id="PF08263"/>
    </source>
</evidence>
<evidence type="ECO:0000256" key="10">
    <source>
        <dbReference type="ARBA" id="ARBA00023170"/>
    </source>
</evidence>
<keyword evidence="8 12" id="KW-1133">Transmembrane helix</keyword>
<dbReference type="PRINTS" id="PR00019">
    <property type="entry name" value="LEURICHRPT"/>
</dbReference>
<protein>
    <recommendedName>
        <fullName evidence="13">Leucine-rich repeat-containing N-terminal plant-type domain-containing protein</fullName>
    </recommendedName>
</protein>
<reference evidence="14" key="1">
    <citation type="submission" date="2024-10" db="EMBL/GenBank/DDBJ databases">
        <authorList>
            <person name="Ryan C."/>
        </authorList>
    </citation>
    <scope>NUCLEOTIDE SEQUENCE [LARGE SCALE GENOMIC DNA]</scope>
</reference>
<evidence type="ECO:0000256" key="2">
    <source>
        <dbReference type="ARBA" id="ARBA00009592"/>
    </source>
</evidence>
<keyword evidence="9 12" id="KW-0472">Membrane</keyword>
<evidence type="ECO:0000256" key="6">
    <source>
        <dbReference type="ARBA" id="ARBA00022729"/>
    </source>
</evidence>
<keyword evidence="3" id="KW-1003">Cell membrane</keyword>
<feature type="transmembrane region" description="Helical" evidence="12">
    <location>
        <begin position="57"/>
        <end position="76"/>
    </location>
</feature>
<evidence type="ECO:0000256" key="4">
    <source>
        <dbReference type="ARBA" id="ARBA00022614"/>
    </source>
</evidence>
<keyword evidence="7" id="KW-0677">Repeat</keyword>
<evidence type="ECO:0000256" key="7">
    <source>
        <dbReference type="ARBA" id="ARBA00022737"/>
    </source>
</evidence>
<dbReference type="PANTHER" id="PTHR48052">
    <property type="entry name" value="UNNAMED PRODUCT"/>
    <property type="match status" value="1"/>
</dbReference>
<dbReference type="Gene3D" id="3.80.10.10">
    <property type="entry name" value="Ribonuclease Inhibitor"/>
    <property type="match status" value="4"/>
</dbReference>
<dbReference type="Proteomes" id="UP001497457">
    <property type="component" value="Chromosome 1b"/>
</dbReference>
<dbReference type="AlphaFoldDB" id="A0ABC8VFR8"/>
<comment type="subcellular location">
    <subcellularLocation>
        <location evidence="1">Cell membrane</location>
        <topology evidence="1">Single-pass type I membrane protein</topology>
    </subcellularLocation>
</comment>
<keyword evidence="6" id="KW-0732">Signal</keyword>